<evidence type="ECO:0000313" key="5">
    <source>
        <dbReference type="EMBL" id="KKT59012.1"/>
    </source>
</evidence>
<protein>
    <recommendedName>
        <fullName evidence="7">LD-carboxypeptidase</fullName>
    </recommendedName>
</protein>
<feature type="domain" description="LD-carboxypeptidase C-terminal" evidence="4">
    <location>
        <begin position="208"/>
        <end position="326"/>
    </location>
</feature>
<evidence type="ECO:0000256" key="2">
    <source>
        <dbReference type="ARBA" id="ARBA00022801"/>
    </source>
</evidence>
<reference evidence="5 6" key="1">
    <citation type="journal article" date="2015" name="Nature">
        <title>rRNA introns, odd ribosomes, and small enigmatic genomes across a large radiation of phyla.</title>
        <authorList>
            <person name="Brown C.T."/>
            <person name="Hug L.A."/>
            <person name="Thomas B.C."/>
            <person name="Sharon I."/>
            <person name="Castelle C.J."/>
            <person name="Singh A."/>
            <person name="Wilkins M.J."/>
            <person name="Williams K.H."/>
            <person name="Banfield J.F."/>
        </authorList>
    </citation>
    <scope>NUCLEOTIDE SEQUENCE [LARGE SCALE GENOMIC DNA]</scope>
</reference>
<dbReference type="InterPro" id="IPR040921">
    <property type="entry name" value="Peptidase_S66C"/>
</dbReference>
<dbReference type="Gene3D" id="3.40.50.10740">
    <property type="entry name" value="Class I glutamine amidotransferase-like"/>
    <property type="match status" value="1"/>
</dbReference>
<name>A0A0G1KRN2_9BACT</name>
<dbReference type="InterPro" id="IPR029062">
    <property type="entry name" value="Class_I_gatase-like"/>
</dbReference>
<dbReference type="PIRSF" id="PIRSF028757">
    <property type="entry name" value="LD-carboxypeptidase"/>
    <property type="match status" value="1"/>
</dbReference>
<gene>
    <name evidence="5" type="ORF">UW53_C0025G0003</name>
</gene>
<dbReference type="CDD" id="cd07062">
    <property type="entry name" value="Peptidase_S66_mccF_like"/>
    <property type="match status" value="1"/>
</dbReference>
<dbReference type="InterPro" id="IPR027461">
    <property type="entry name" value="Carboxypeptidase_A_C_sf"/>
</dbReference>
<comment type="caution">
    <text evidence="5">The sequence shown here is derived from an EMBL/GenBank/DDBJ whole genome shotgun (WGS) entry which is preliminary data.</text>
</comment>
<dbReference type="InterPro" id="IPR003507">
    <property type="entry name" value="S66_fam"/>
</dbReference>
<dbReference type="Gene3D" id="3.50.30.60">
    <property type="entry name" value="LD-carboxypeptidase A C-terminal domain-like"/>
    <property type="match status" value="1"/>
</dbReference>
<comment type="similarity">
    <text evidence="1">Belongs to the peptidase S66 family.</text>
</comment>
<dbReference type="InterPro" id="IPR027478">
    <property type="entry name" value="LdcA_N"/>
</dbReference>
<evidence type="ECO:0008006" key="7">
    <source>
        <dbReference type="Google" id="ProtNLM"/>
    </source>
</evidence>
<sequence>MKLTNPRPLKKGDTIGIVSPSAGLAELFPHRVEHGIGILKSLGFNIVIAPHALERSGWVSSSAHERADDLHRMFADKNIKAVMCTVGGNHANQILKYLDFDLIKRNPKIFIGYSDITILHYAFAQKAYLRTFYGPCLISEFGEYPKVFPYTLEYFKKALMDLRPIGPILSSDIWTDEFLDWFEKKDVERPRISHAHKGYEWWRQGSATGPIFGGSIPTINHLAGTDYWVDPRGTIFFIDIPEGAPGQPFPQSDLDAFLADLDNLNIFKQINGLIIGRPYQYGDEENTKLKKMIFSYTSGCNYPILYNTNIGHTTPIVTIPMGAATQIDSNNNLFEITESGLSSTLNI</sequence>
<keyword evidence="2" id="KW-0378">Hydrolase</keyword>
<evidence type="ECO:0000256" key="1">
    <source>
        <dbReference type="ARBA" id="ARBA00010233"/>
    </source>
</evidence>
<dbReference type="PATRIC" id="fig|1618645.3.peg.1049"/>
<dbReference type="Pfam" id="PF17676">
    <property type="entry name" value="Peptidase_S66C"/>
    <property type="match status" value="1"/>
</dbReference>
<dbReference type="EMBL" id="LCIR01000025">
    <property type="protein sequence ID" value="KKT59012.1"/>
    <property type="molecule type" value="Genomic_DNA"/>
</dbReference>
<dbReference type="AlphaFoldDB" id="A0A0G1KRN2"/>
<dbReference type="SUPFAM" id="SSF52317">
    <property type="entry name" value="Class I glutamine amidotransferase-like"/>
    <property type="match status" value="1"/>
</dbReference>
<accession>A0A0G1KRN2</accession>
<organism evidence="5 6">
    <name type="scientific">Candidatus Giovannonibacteria bacterium GW2011_GWA1_44_25</name>
    <dbReference type="NCBI Taxonomy" id="1618645"/>
    <lineage>
        <taxon>Bacteria</taxon>
        <taxon>Candidatus Giovannoniibacteriota</taxon>
    </lineage>
</organism>
<dbReference type="Pfam" id="PF02016">
    <property type="entry name" value="Peptidase_S66"/>
    <property type="match status" value="1"/>
</dbReference>
<proteinExistence type="inferred from homology"/>
<dbReference type="PANTHER" id="PTHR30237:SF4">
    <property type="entry name" value="LD-CARBOXYPEPTIDASE C-TERMINAL DOMAIN-CONTAINING PROTEIN"/>
    <property type="match status" value="1"/>
</dbReference>
<dbReference type="SUPFAM" id="SSF141986">
    <property type="entry name" value="LD-carboxypeptidase A C-terminal domain-like"/>
    <property type="match status" value="1"/>
</dbReference>
<feature type="domain" description="LD-carboxypeptidase N-terminal" evidence="3">
    <location>
        <begin position="15"/>
        <end position="134"/>
    </location>
</feature>
<evidence type="ECO:0000313" key="6">
    <source>
        <dbReference type="Proteomes" id="UP000034087"/>
    </source>
</evidence>
<dbReference type="GO" id="GO:0016787">
    <property type="term" value="F:hydrolase activity"/>
    <property type="evidence" value="ECO:0007669"/>
    <property type="project" value="UniProtKB-KW"/>
</dbReference>
<evidence type="ECO:0000259" key="4">
    <source>
        <dbReference type="Pfam" id="PF17676"/>
    </source>
</evidence>
<evidence type="ECO:0000259" key="3">
    <source>
        <dbReference type="Pfam" id="PF02016"/>
    </source>
</evidence>
<dbReference type="Proteomes" id="UP000034087">
    <property type="component" value="Unassembled WGS sequence"/>
</dbReference>
<dbReference type="InterPro" id="IPR040449">
    <property type="entry name" value="Peptidase_S66_N"/>
</dbReference>
<dbReference type="PANTHER" id="PTHR30237">
    <property type="entry name" value="MURAMOYLTETRAPEPTIDE CARBOXYPEPTIDASE"/>
    <property type="match status" value="1"/>
</dbReference>